<accession>K6ZSA4</accession>
<evidence type="ECO:0000313" key="1">
    <source>
        <dbReference type="EMBL" id="GAC33187.1"/>
    </source>
</evidence>
<dbReference type="Proteomes" id="UP000006322">
    <property type="component" value="Unassembled WGS sequence"/>
</dbReference>
<dbReference type="AlphaFoldDB" id="K6ZSA4"/>
<dbReference type="EMBL" id="BAER01000049">
    <property type="protein sequence ID" value="GAC33187.1"/>
    <property type="molecule type" value="Genomic_DNA"/>
</dbReference>
<evidence type="ECO:0000313" key="2">
    <source>
        <dbReference type="Proteomes" id="UP000006322"/>
    </source>
</evidence>
<gene>
    <name evidence="1" type="ORF">GPLA_2282</name>
</gene>
<organism evidence="1 2">
    <name type="scientific">Paraglaciecola polaris LMG 21857</name>
    <dbReference type="NCBI Taxonomy" id="1129793"/>
    <lineage>
        <taxon>Bacteria</taxon>
        <taxon>Pseudomonadati</taxon>
        <taxon>Pseudomonadota</taxon>
        <taxon>Gammaproteobacteria</taxon>
        <taxon>Alteromonadales</taxon>
        <taxon>Alteromonadaceae</taxon>
        <taxon>Paraglaciecola</taxon>
    </lineage>
</organism>
<proteinExistence type="predicted"/>
<comment type="caution">
    <text evidence="1">The sequence shown here is derived from an EMBL/GenBank/DDBJ whole genome shotgun (WGS) entry which is preliminary data.</text>
</comment>
<name>K6ZSA4_9ALTE</name>
<protein>
    <submittedName>
        <fullName evidence="1">Uncharacterized protein</fullName>
    </submittedName>
</protein>
<sequence>MVYPINVNPNAECKFGCRAGLFPHGNKPDWVNQGLCFYR</sequence>
<keyword evidence="2" id="KW-1185">Reference proteome</keyword>
<reference evidence="2" key="1">
    <citation type="journal article" date="2014" name="Environ. Microbiol.">
        <title>Comparative genomics of the marine bacterial genus Glaciecola reveals the high degree of genomic diversity and genomic characteristic for cold adaptation.</title>
        <authorList>
            <person name="Qin Q.L."/>
            <person name="Xie B.B."/>
            <person name="Yu Y."/>
            <person name="Shu Y.L."/>
            <person name="Rong J.C."/>
            <person name="Zhang Y.J."/>
            <person name="Zhao D.L."/>
            <person name="Chen X.L."/>
            <person name="Zhang X.Y."/>
            <person name="Chen B."/>
            <person name="Zhou B.C."/>
            <person name="Zhang Y.Z."/>
        </authorList>
    </citation>
    <scope>NUCLEOTIDE SEQUENCE [LARGE SCALE GENOMIC DNA]</scope>
    <source>
        <strain evidence="2">LMG 21857</strain>
    </source>
</reference>